<dbReference type="Proteomes" id="UP000647339">
    <property type="component" value="Unassembled WGS sequence"/>
</dbReference>
<dbReference type="RefSeq" id="WP_137404573.1">
    <property type="nucleotide sequence ID" value="NZ_BMIU01000004.1"/>
</dbReference>
<comment type="caution">
    <text evidence="2">The sequence shown here is derived from an EMBL/GenBank/DDBJ whole genome shotgun (WGS) entry which is preliminary data.</text>
</comment>
<name>A0ABQ1USY9_9BACT</name>
<dbReference type="Pfam" id="PF09603">
    <property type="entry name" value="Fib_succ_major"/>
    <property type="match status" value="1"/>
</dbReference>
<keyword evidence="3" id="KW-1185">Reference proteome</keyword>
<dbReference type="InterPro" id="IPR011871">
    <property type="entry name" value="Fib_succ_major"/>
</dbReference>
<gene>
    <name evidence="2" type="ORF">GCM10011339_10500</name>
</gene>
<proteinExistence type="predicted"/>
<evidence type="ECO:0000313" key="3">
    <source>
        <dbReference type="Proteomes" id="UP000647339"/>
    </source>
</evidence>
<organism evidence="2 3">
    <name type="scientific">Echinicola rosea</name>
    <dbReference type="NCBI Taxonomy" id="1807691"/>
    <lineage>
        <taxon>Bacteria</taxon>
        <taxon>Pseudomonadati</taxon>
        <taxon>Bacteroidota</taxon>
        <taxon>Cytophagia</taxon>
        <taxon>Cytophagales</taxon>
        <taxon>Cyclobacteriaceae</taxon>
        <taxon>Echinicola</taxon>
    </lineage>
</organism>
<dbReference type="EMBL" id="BMIU01000004">
    <property type="protein sequence ID" value="GGF24302.1"/>
    <property type="molecule type" value="Genomic_DNA"/>
</dbReference>
<dbReference type="PROSITE" id="PS51257">
    <property type="entry name" value="PROKAR_LIPOPROTEIN"/>
    <property type="match status" value="1"/>
</dbReference>
<protein>
    <recommendedName>
        <fullName evidence="1">Fibrobacter succinogenes major paralogous domain-containing protein</fullName>
    </recommendedName>
</protein>
<feature type="domain" description="Fibrobacter succinogenes major paralogous" evidence="1">
    <location>
        <begin position="256"/>
        <end position="467"/>
    </location>
</feature>
<dbReference type="NCBIfam" id="TIGR02145">
    <property type="entry name" value="Fib_succ_major"/>
    <property type="match status" value="1"/>
</dbReference>
<accession>A0ABQ1USY9</accession>
<reference evidence="3" key="1">
    <citation type="journal article" date="2019" name="Int. J. Syst. Evol. Microbiol.">
        <title>The Global Catalogue of Microorganisms (GCM) 10K type strain sequencing project: providing services to taxonomists for standard genome sequencing and annotation.</title>
        <authorList>
            <consortium name="The Broad Institute Genomics Platform"/>
            <consortium name="The Broad Institute Genome Sequencing Center for Infectious Disease"/>
            <person name="Wu L."/>
            <person name="Ma J."/>
        </authorList>
    </citation>
    <scope>NUCLEOTIDE SEQUENCE [LARGE SCALE GENOMIC DNA]</scope>
    <source>
        <strain evidence="3">CGMCC 1.15407</strain>
    </source>
</reference>
<evidence type="ECO:0000313" key="2">
    <source>
        <dbReference type="EMBL" id="GGF24302.1"/>
    </source>
</evidence>
<sequence length="468" mass="53443">MKKSIFAFFIVLFLIFGCTQETIDHPLLGTASFSKIVFDDLTNYSPNSKVASNSEWKHIFKESAILVITNKATGQVYNLEYNPNDFTKAYQIQLPLGTYSFKSEVMGGDFETYLPFNISGEFNLDGTNVDITLHGTTEYGLVTVKNEFVQRAFLNNKDELIPCDQGELLYLYVKEGLAPTLTIYENFHGQSLIKQLSISSYNHYHFYLKVFENQGTVNFIELAIGPFEYHEDYFEIGRDGEITKVTDAGGNEYRVVKIGEQYWMAEDLKSQVFCNGDSLQLFSENTFTRDLSFSKDTFGVAHEGVPVSLYSDAVATDPRNICPCGWHISTDDEWKELERIIGMPEEEVDLETYNRGSQLNLSGKLKKISNDESSYPDVEWLWFDNEYATDEYGFSSLPRGRMLDYGDEITSTFVLEIVAEQHSVRYASFNNEDPENIKLFTRTLSLFWTGIGRRNSAGQQITIRCVKN</sequence>
<evidence type="ECO:0000259" key="1">
    <source>
        <dbReference type="Pfam" id="PF09603"/>
    </source>
</evidence>